<protein>
    <submittedName>
        <fullName evidence="4">Collagen-like protein</fullName>
    </submittedName>
</protein>
<reference evidence="3 6" key="1">
    <citation type="submission" date="2019-12" db="EMBL/GenBank/DDBJ databases">
        <title>complete genome sequences of Pseudomonas otitidis str. WP8-S17-CRE-03 isolated from wastewater treatment plant effluent.</title>
        <authorList>
            <person name="Sekizuka T."/>
            <person name="Itokawa K."/>
            <person name="Yatsu K."/>
            <person name="Inamine Y."/>
            <person name="Kuroda M."/>
        </authorList>
    </citation>
    <scope>NUCLEOTIDE SEQUENCE [LARGE SCALE GENOMIC DNA]</scope>
    <source>
        <strain evidence="3 6">WP8-S17-CRE-03</strain>
    </source>
</reference>
<sequence length="253" mass="25312">MRRLCLLALLASPLALAETSVTVDTNSFIKLPALTGTLSLDRVVIADHGTLVVPASITELKVGELRMGRDARIGIASADQPFRLEVTQGEIATGGHITASGAAGSMKKPASDGRDLTLRLGTVAVDELTVDVRGGIGAPGYSGLAGADGKPGGCLWGQASRGHDGQNGGNGGEGGKGGHIRLEVAQDFPLEQVRARVEGGAGGPAGEAGAPGAGGAAKGCLVYSTDRGQKGRAGQPGQAGPAGTNGRMDVVRY</sequence>
<feature type="chain" id="PRO_5043145435" evidence="2">
    <location>
        <begin position="18"/>
        <end position="253"/>
    </location>
</feature>
<feature type="compositionally biased region" description="Gly residues" evidence="1">
    <location>
        <begin position="165"/>
        <end position="177"/>
    </location>
</feature>
<dbReference type="AlphaFoldDB" id="A0A1I0TPH5"/>
<evidence type="ECO:0000313" key="6">
    <source>
        <dbReference type="Proteomes" id="UP000515591"/>
    </source>
</evidence>
<gene>
    <name evidence="4" type="ORF">GO594_25870</name>
    <name evidence="3" type="ORF">WP8S17C03_14990</name>
</gene>
<dbReference type="Proteomes" id="UP000461288">
    <property type="component" value="Unassembled WGS sequence"/>
</dbReference>
<feature type="compositionally biased region" description="Low complexity" evidence="1">
    <location>
        <begin position="232"/>
        <end position="242"/>
    </location>
</feature>
<accession>A0A1I0TPH5</accession>
<keyword evidence="4" id="KW-0176">Collagen</keyword>
<organism evidence="4 5">
    <name type="scientific">Metapseudomonas otitidis</name>
    <dbReference type="NCBI Taxonomy" id="319939"/>
    <lineage>
        <taxon>Bacteria</taxon>
        <taxon>Pseudomonadati</taxon>
        <taxon>Pseudomonadota</taxon>
        <taxon>Gammaproteobacteria</taxon>
        <taxon>Pseudomonadales</taxon>
        <taxon>Pseudomonadaceae</taxon>
        <taxon>Metapseudomonas</taxon>
    </lineage>
</organism>
<feature type="region of interest" description="Disordered" evidence="1">
    <location>
        <begin position="227"/>
        <end position="253"/>
    </location>
</feature>
<dbReference type="EMBL" id="AP022213">
    <property type="protein sequence ID" value="BBT15450.1"/>
    <property type="molecule type" value="Genomic_DNA"/>
</dbReference>
<reference evidence="4 5" key="2">
    <citation type="submission" date="2019-12" db="EMBL/GenBank/DDBJ databases">
        <title>Draft genome sequence of Pseudomonas otitidis recovered from a chicken carcass.</title>
        <authorList>
            <person name="Vieira T.R."/>
            <person name="Oliviera E.F.C."/>
            <person name="Silva N.M.V."/>
            <person name="Sambrano G.E."/>
            <person name="Cibulski S.P."/>
            <person name="Cardoso M.R.I."/>
        </authorList>
    </citation>
    <scope>NUCLEOTIDE SEQUENCE [LARGE SCALE GENOMIC DNA]</scope>
    <source>
        <strain evidence="4 5">25_K</strain>
    </source>
</reference>
<evidence type="ECO:0000313" key="4">
    <source>
        <dbReference type="EMBL" id="MWK59429.1"/>
    </source>
</evidence>
<dbReference type="STRING" id="319939.SAMN05216263_105225"/>
<feature type="signal peptide" evidence="2">
    <location>
        <begin position="1"/>
        <end position="17"/>
    </location>
</feature>
<feature type="region of interest" description="Disordered" evidence="1">
    <location>
        <begin position="160"/>
        <end position="179"/>
    </location>
</feature>
<evidence type="ECO:0000256" key="1">
    <source>
        <dbReference type="SAM" id="MobiDB-lite"/>
    </source>
</evidence>
<proteinExistence type="predicted"/>
<name>A0A1I0TPH5_9GAMM</name>
<evidence type="ECO:0000256" key="2">
    <source>
        <dbReference type="SAM" id="SignalP"/>
    </source>
</evidence>
<dbReference type="Proteomes" id="UP000515591">
    <property type="component" value="Chromosome"/>
</dbReference>
<dbReference type="RefSeq" id="WP_044413351.1">
    <property type="nucleotide sequence ID" value="NZ_AP022213.1"/>
</dbReference>
<dbReference type="EMBL" id="WTFN01000095">
    <property type="protein sequence ID" value="MWK59429.1"/>
    <property type="molecule type" value="Genomic_DNA"/>
</dbReference>
<keyword evidence="2" id="KW-0732">Signal</keyword>
<evidence type="ECO:0000313" key="5">
    <source>
        <dbReference type="Proteomes" id="UP000461288"/>
    </source>
</evidence>
<evidence type="ECO:0000313" key="3">
    <source>
        <dbReference type="EMBL" id="BBT15450.1"/>
    </source>
</evidence>